<sequence>AMGRISYVRGVAILFVQVCILLSSQAQSSGKKGTVSVVFEQKPVTEVICSQRKALTEAELENMIATWIKTGNECAVGKPCRNSKNVADYNSLRAKCAGPARRAKEERRVLVDNVEAGLQAMKDQFTPLKDSLDALDREYDRQFQRVWGDIEKLHATLAYTSLGAGRIQQALYHQSSQGRPIGDLIQQLGPTNAEELLAFAWNFPWPNQQPDVYDKVEAVIKSSQDPVLQTVLAIDIINTKNPKLEAKAQQATEYLSQLQSSAMAGDFRTIASLATRFPKHYAYLRQSLFQPAAGSKASAAALWNLSELPDHLPTVEERLQTIEAIVQPLLGDNGTLVDDAEYFWPLTKLADELNRVPESEDQKAVLERLRNKFATHVNPKSFDYYQKLHSQIQSLKPASGSTL</sequence>
<name>T1DTL0_ANOAQ</name>
<organism evidence="2">
    <name type="scientific">Anopheles aquasalis</name>
    <name type="common">Malaria mosquito</name>
    <dbReference type="NCBI Taxonomy" id="42839"/>
    <lineage>
        <taxon>Eukaryota</taxon>
        <taxon>Metazoa</taxon>
        <taxon>Ecdysozoa</taxon>
        <taxon>Arthropoda</taxon>
        <taxon>Hexapoda</taxon>
        <taxon>Insecta</taxon>
        <taxon>Pterygota</taxon>
        <taxon>Neoptera</taxon>
        <taxon>Endopterygota</taxon>
        <taxon>Diptera</taxon>
        <taxon>Nematocera</taxon>
        <taxon>Culicoidea</taxon>
        <taxon>Culicidae</taxon>
        <taxon>Anophelinae</taxon>
        <taxon>Anopheles</taxon>
    </lineage>
</organism>
<dbReference type="VEuPathDB" id="VectorBase:AAQUA_011857"/>
<feature type="signal peptide" evidence="1">
    <location>
        <begin position="1"/>
        <end position="26"/>
    </location>
</feature>
<feature type="chain" id="PRO_5004574986" evidence="1">
    <location>
        <begin position="27"/>
        <end position="403"/>
    </location>
</feature>
<feature type="non-terminal residue" evidence="2">
    <location>
        <position position="1"/>
    </location>
</feature>
<dbReference type="EMBL" id="GAMD01000889">
    <property type="protein sequence ID" value="JAB00702.1"/>
    <property type="molecule type" value="mRNA"/>
</dbReference>
<protein>
    <submittedName>
        <fullName evidence="2">Putative trio salivary gland protein</fullName>
    </submittedName>
</protein>
<proteinExistence type="evidence at transcript level"/>
<dbReference type="AlphaFoldDB" id="T1DTL0"/>
<evidence type="ECO:0000313" key="2">
    <source>
        <dbReference type="EMBL" id="JAB00702.1"/>
    </source>
</evidence>
<reference evidence="2" key="1">
    <citation type="submission" date="2013-07" db="EMBL/GenBank/DDBJ databases">
        <title>Transcriptome sequencing and developmental regulation of gene expression in Anopheles aquasalis.</title>
        <authorList>
            <consortium name="Brazilian Malaria Network (MCT/CNPq/MS/SCTIE/DECIT/PRONEX 555648/2009-5) and Research Network on Bioactive Molecules from Arthropod Vectors (NAP-MOBIARVE"/>
            <consortium name="University of Sao Paulo)"/>
            <person name="Marinotti O."/>
            <person name="Ribeiro J.M.C."/>
            <person name="Costa-da-Silva A.L."/>
            <person name="Silva M.C.P."/>
            <person name="Lopes A.R."/>
            <person name="Barros M.S."/>
            <person name="Sa-Nunes A."/>
            <person name="Konjin B.B."/>
            <person name="Carvalho E."/>
            <person name="Suesdek L."/>
            <person name="Silva-Neto M.A.C."/>
            <person name="Capurro M.L."/>
        </authorList>
    </citation>
    <scope>NUCLEOTIDE SEQUENCE</scope>
    <source>
        <tissue evidence="2">Whole body</tissue>
    </source>
</reference>
<keyword evidence="1" id="KW-0732">Signal</keyword>
<evidence type="ECO:0000256" key="1">
    <source>
        <dbReference type="SAM" id="SignalP"/>
    </source>
</evidence>
<accession>T1DTL0</accession>